<dbReference type="EMBL" id="BARS01045518">
    <property type="protein sequence ID" value="GAG33645.1"/>
    <property type="molecule type" value="Genomic_DNA"/>
</dbReference>
<sequence length="68" mass="7921">MSHKISEVNAYVHILNTLTNKKGWDKEEIYTQQEGHRIKPIKDALGLTKPENIVKLSENMFWVIEAKN</sequence>
<organism evidence="1">
    <name type="scientific">marine sediment metagenome</name>
    <dbReference type="NCBI Taxonomy" id="412755"/>
    <lineage>
        <taxon>unclassified sequences</taxon>
        <taxon>metagenomes</taxon>
        <taxon>ecological metagenomes</taxon>
    </lineage>
</organism>
<evidence type="ECO:0000313" key="1">
    <source>
        <dbReference type="EMBL" id="GAG33645.1"/>
    </source>
</evidence>
<comment type="caution">
    <text evidence="1">The sequence shown here is derived from an EMBL/GenBank/DDBJ whole genome shotgun (WGS) entry which is preliminary data.</text>
</comment>
<reference evidence="1" key="1">
    <citation type="journal article" date="2014" name="Front. Microbiol.">
        <title>High frequency of phylogenetically diverse reductive dehalogenase-homologous genes in deep subseafloor sedimentary metagenomes.</title>
        <authorList>
            <person name="Kawai M."/>
            <person name="Futagami T."/>
            <person name="Toyoda A."/>
            <person name="Takaki Y."/>
            <person name="Nishi S."/>
            <person name="Hori S."/>
            <person name="Arai W."/>
            <person name="Tsubouchi T."/>
            <person name="Morono Y."/>
            <person name="Uchiyama I."/>
            <person name="Ito T."/>
            <person name="Fujiyama A."/>
            <person name="Inagaki F."/>
            <person name="Takami H."/>
        </authorList>
    </citation>
    <scope>NUCLEOTIDE SEQUENCE</scope>
    <source>
        <strain evidence="1">Expedition CK06-06</strain>
    </source>
</reference>
<accession>X0WSJ8</accession>
<protein>
    <submittedName>
        <fullName evidence="1">Uncharacterized protein</fullName>
    </submittedName>
</protein>
<proteinExistence type="predicted"/>
<dbReference type="AlphaFoldDB" id="X0WSJ8"/>
<name>X0WSJ8_9ZZZZ</name>
<feature type="non-terminal residue" evidence="1">
    <location>
        <position position="68"/>
    </location>
</feature>
<gene>
    <name evidence="1" type="ORF">S01H1_68633</name>
</gene>